<feature type="chain" id="PRO_5003900838" evidence="1">
    <location>
        <begin position="23"/>
        <end position="243"/>
    </location>
</feature>
<reference evidence="3" key="1">
    <citation type="journal article" date="2014" name="Environ. Microbiol.">
        <title>Comparative genomics of the marine bacterial genus Glaciecola reveals the high degree of genomic diversity and genomic characteristic for cold adaptation.</title>
        <authorList>
            <person name="Qin Q.L."/>
            <person name="Xie B.B."/>
            <person name="Yu Y."/>
            <person name="Shu Y.L."/>
            <person name="Rong J.C."/>
            <person name="Zhang Y.J."/>
            <person name="Zhao D.L."/>
            <person name="Chen X.L."/>
            <person name="Zhang X.Y."/>
            <person name="Chen B."/>
            <person name="Zhou B.C."/>
            <person name="Zhang Y.Z."/>
        </authorList>
    </citation>
    <scope>NUCLEOTIDE SEQUENCE [LARGE SCALE GENOMIC DNA]</scope>
    <source>
        <strain evidence="3">ACAM 615</strain>
    </source>
</reference>
<keyword evidence="1" id="KW-0732">Signal</keyword>
<dbReference type="AlphaFoldDB" id="K6ZEA6"/>
<dbReference type="EMBL" id="BAEQ01000009">
    <property type="protein sequence ID" value="GAC27268.1"/>
    <property type="molecule type" value="Genomic_DNA"/>
</dbReference>
<comment type="caution">
    <text evidence="2">The sequence shown here is derived from an EMBL/GenBank/DDBJ whole genome shotgun (WGS) entry which is preliminary data.</text>
</comment>
<evidence type="ECO:0000313" key="2">
    <source>
        <dbReference type="EMBL" id="GAC27268.1"/>
    </source>
</evidence>
<sequence length="243" mass="27719">MIKSLLAILLCISAILNSSAHAYYALGCDDPEYHQHIKEQFAHFETQNRRLLAETLRDYERSLATSKNPYQVIGDLSRHLKYSAQFEPIDKVTAKIDRIFEHADRLSVEQQIAGDAIDSFSSETHSVGIARAWIAYRQDKHELAFAELLKSIEVSDSAVLSSFGPDFELIRHIYRDGHIEPVVAYINKTEDFWTGRRPDGLRYVWLKMIKAGCKIQFDFVDTINALELGLSVIDVNKDYGVSH</sequence>
<evidence type="ECO:0000313" key="3">
    <source>
        <dbReference type="Proteomes" id="UP000006251"/>
    </source>
</evidence>
<organism evidence="2 3">
    <name type="scientific">Brumicola pallidula DSM 14239 = ACAM 615</name>
    <dbReference type="NCBI Taxonomy" id="1121922"/>
    <lineage>
        <taxon>Bacteria</taxon>
        <taxon>Pseudomonadati</taxon>
        <taxon>Pseudomonadota</taxon>
        <taxon>Gammaproteobacteria</taxon>
        <taxon>Alteromonadales</taxon>
        <taxon>Alteromonadaceae</taxon>
        <taxon>Brumicola</taxon>
    </lineage>
</organism>
<proteinExistence type="predicted"/>
<evidence type="ECO:0000256" key="1">
    <source>
        <dbReference type="SAM" id="SignalP"/>
    </source>
</evidence>
<accession>K6ZEA6</accession>
<dbReference type="OrthoDB" id="6321248at2"/>
<keyword evidence="3" id="KW-1185">Reference proteome</keyword>
<gene>
    <name evidence="2" type="ORF">GPAL_0388</name>
</gene>
<feature type="signal peptide" evidence="1">
    <location>
        <begin position="1"/>
        <end position="22"/>
    </location>
</feature>
<protein>
    <submittedName>
        <fullName evidence="2">Uncharacterized protein</fullName>
    </submittedName>
</protein>
<name>K6ZEA6_9ALTE</name>
<dbReference type="Proteomes" id="UP000006251">
    <property type="component" value="Unassembled WGS sequence"/>
</dbReference>
<dbReference type="RefSeq" id="WP_006008667.1">
    <property type="nucleotide sequence ID" value="NZ_AUAV01000016.1"/>
</dbReference>